<dbReference type="EMBL" id="JAQQBR010001833">
    <property type="protein sequence ID" value="KAK0162649.1"/>
    <property type="molecule type" value="Genomic_DNA"/>
</dbReference>
<comment type="subcellular location">
    <subcellularLocation>
        <location evidence="1">Membrane</location>
        <topology evidence="1">Multi-pass membrane protein</topology>
    </subcellularLocation>
</comment>
<feature type="compositionally biased region" description="Acidic residues" evidence="6">
    <location>
        <begin position="757"/>
        <end position="766"/>
    </location>
</feature>
<comment type="caution">
    <text evidence="9">The sequence shown here is derived from an EMBL/GenBank/DDBJ whole genome shotgun (WGS) entry which is preliminary data.</text>
</comment>
<evidence type="ECO:0000259" key="8">
    <source>
        <dbReference type="PROSITE" id="PS50259"/>
    </source>
</evidence>
<feature type="region of interest" description="Disordered" evidence="6">
    <location>
        <begin position="622"/>
        <end position="653"/>
    </location>
</feature>
<feature type="domain" description="G-protein coupled receptors family 3 profile" evidence="8">
    <location>
        <begin position="490"/>
        <end position="581"/>
    </location>
</feature>
<feature type="region of interest" description="Disordered" evidence="6">
    <location>
        <begin position="730"/>
        <end position="776"/>
    </location>
</feature>
<dbReference type="Proteomes" id="UP001168972">
    <property type="component" value="Unassembled WGS sequence"/>
</dbReference>
<gene>
    <name evidence="9" type="ORF">PV327_006410</name>
</gene>
<feature type="compositionally biased region" description="Polar residues" evidence="6">
    <location>
        <begin position="622"/>
        <end position="637"/>
    </location>
</feature>
<feature type="transmembrane region" description="Helical" evidence="7">
    <location>
        <begin position="524"/>
        <end position="547"/>
    </location>
</feature>
<feature type="transmembrane region" description="Helical" evidence="7">
    <location>
        <begin position="453"/>
        <end position="477"/>
    </location>
</feature>
<feature type="transmembrane region" description="Helical" evidence="7">
    <location>
        <begin position="489"/>
        <end position="512"/>
    </location>
</feature>
<dbReference type="GO" id="GO:0004930">
    <property type="term" value="F:G protein-coupled receptor activity"/>
    <property type="evidence" value="ECO:0007669"/>
    <property type="project" value="InterPro"/>
</dbReference>
<evidence type="ECO:0000256" key="6">
    <source>
        <dbReference type="SAM" id="MobiDB-lite"/>
    </source>
</evidence>
<keyword evidence="2 7" id="KW-0812">Transmembrane</keyword>
<protein>
    <recommendedName>
        <fullName evidence="8">G-protein coupled receptors family 3 profile domain-containing protein</fullName>
    </recommendedName>
</protein>
<evidence type="ECO:0000256" key="3">
    <source>
        <dbReference type="ARBA" id="ARBA00022989"/>
    </source>
</evidence>
<dbReference type="PROSITE" id="PS50259">
    <property type="entry name" value="G_PROTEIN_RECEP_F3_4"/>
    <property type="match status" value="1"/>
</dbReference>
<evidence type="ECO:0000256" key="7">
    <source>
        <dbReference type="SAM" id="Phobius"/>
    </source>
</evidence>
<dbReference type="Pfam" id="PF00003">
    <property type="entry name" value="7tm_3"/>
    <property type="match status" value="1"/>
</dbReference>
<sequence>MDGFLGLKVIDTCQDYTSVHKQSLMIAPELSCSNEYYSLGILAPNKYISVLQLFQEFTDVPVTYYTNENTTKPLVNILVNFVSKHFHAIDLLLTDSKVTLDLLINETNRAGICVKSLDNFEIIQNDNKALIVIAAHEEYIKSLIEPRIHGGESRKTWIILPLDDSDVKDVIPLGSYLITAEDFLIVDLDADGLTAHWPHLLSIGKSIIAIAELLSDLRRQSCRGTDECSLPKFDSKLLGEISNSKVFQVLRIPKQMHTIKYSIFKRLNDEQQDLHEINFYQVDVATYQMTTNLNKTILPNCYNSNISCVNCVNLWKNIEDTSLNNSNANSEVRTSEKSYLKTDLGVLVFLILIVCGTITSLVVGGFVLFRFFVDEVLDGNPMLTLLLIIANIFVLHSVIPFCFDDDILGHEYLNSRKIFVTSLSMGFVFSIMLTRSFFLAFSTGGVFTNHINGYLQGLMVFFTFGIQLAMSTMYFIIAPSTASDVLHSPIFIALLSYNIFLLITLFGVGIVIGNIPRNYYEGKCICFTVISLMIVWLAWIIAFPLVAKDWGDIMIAGLLITTAYVVLGGIFLPRVYYMVTHLDNGKKSTANQLKRKTSIRTKSRRPFYDYVLPMEGVTNSSGLHQASNPNFYGTASPSHRRQQSGGSISSRVDNKDIGFNNFGYHPDMQETENHYVVPRVCIENSDVRRKSSEKNNSSHYAQPTYHTRVHESESDDDDCIETDIYLEGKRLSPSRIGPNESYPSRCSSPRLCRTEATIDEEDEEIHDQESTKITRF</sequence>
<keyword evidence="5" id="KW-0325">Glycoprotein</keyword>
<evidence type="ECO:0000256" key="2">
    <source>
        <dbReference type="ARBA" id="ARBA00022692"/>
    </source>
</evidence>
<evidence type="ECO:0000256" key="5">
    <source>
        <dbReference type="ARBA" id="ARBA00023180"/>
    </source>
</evidence>
<dbReference type="InterPro" id="IPR017978">
    <property type="entry name" value="GPCR_3_C"/>
</dbReference>
<reference evidence="9" key="2">
    <citation type="submission" date="2023-03" db="EMBL/GenBank/DDBJ databases">
        <authorList>
            <person name="Inwood S.N."/>
            <person name="Skelly J.G."/>
            <person name="Guhlin J."/>
            <person name="Harrop T.W.R."/>
            <person name="Goldson S.G."/>
            <person name="Dearden P.K."/>
        </authorList>
    </citation>
    <scope>NUCLEOTIDE SEQUENCE</scope>
    <source>
        <strain evidence="9">Lincoln</strain>
        <tissue evidence="9">Whole body</tissue>
    </source>
</reference>
<organism evidence="9 10">
    <name type="scientific">Microctonus hyperodae</name>
    <name type="common">Parasitoid wasp</name>
    <dbReference type="NCBI Taxonomy" id="165561"/>
    <lineage>
        <taxon>Eukaryota</taxon>
        <taxon>Metazoa</taxon>
        <taxon>Ecdysozoa</taxon>
        <taxon>Arthropoda</taxon>
        <taxon>Hexapoda</taxon>
        <taxon>Insecta</taxon>
        <taxon>Pterygota</taxon>
        <taxon>Neoptera</taxon>
        <taxon>Endopterygota</taxon>
        <taxon>Hymenoptera</taxon>
        <taxon>Apocrita</taxon>
        <taxon>Ichneumonoidea</taxon>
        <taxon>Braconidae</taxon>
        <taxon>Euphorinae</taxon>
        <taxon>Microctonus</taxon>
    </lineage>
</organism>
<evidence type="ECO:0000256" key="4">
    <source>
        <dbReference type="ARBA" id="ARBA00023136"/>
    </source>
</evidence>
<keyword evidence="3 7" id="KW-1133">Transmembrane helix</keyword>
<feature type="transmembrane region" description="Helical" evidence="7">
    <location>
        <begin position="344"/>
        <end position="369"/>
    </location>
</feature>
<dbReference type="AlphaFoldDB" id="A0AA39F4A5"/>
<proteinExistence type="predicted"/>
<evidence type="ECO:0000313" key="9">
    <source>
        <dbReference type="EMBL" id="KAK0162649.1"/>
    </source>
</evidence>
<feature type="transmembrane region" description="Helical" evidence="7">
    <location>
        <begin position="381"/>
        <end position="399"/>
    </location>
</feature>
<accession>A0AA39F4A5</accession>
<feature type="transmembrane region" description="Helical" evidence="7">
    <location>
        <begin position="553"/>
        <end position="577"/>
    </location>
</feature>
<feature type="compositionally biased region" description="Basic and acidic residues" evidence="6">
    <location>
        <begin position="767"/>
        <end position="776"/>
    </location>
</feature>
<dbReference type="InterPro" id="IPR050726">
    <property type="entry name" value="mGluR"/>
</dbReference>
<name>A0AA39F4A5_MICHY</name>
<feature type="compositionally biased region" description="Polar residues" evidence="6">
    <location>
        <begin position="694"/>
        <end position="705"/>
    </location>
</feature>
<evidence type="ECO:0000313" key="10">
    <source>
        <dbReference type="Proteomes" id="UP001168972"/>
    </source>
</evidence>
<keyword evidence="4 7" id="KW-0472">Membrane</keyword>
<reference evidence="9" key="1">
    <citation type="journal article" date="2023" name="bioRxiv">
        <title>Scaffold-level genome assemblies of two parasitoid biocontrol wasps reveal the parthenogenesis mechanism and an associated novel virus.</title>
        <authorList>
            <person name="Inwood S."/>
            <person name="Skelly J."/>
            <person name="Guhlin J."/>
            <person name="Harrop T."/>
            <person name="Goldson S."/>
            <person name="Dearden P."/>
        </authorList>
    </citation>
    <scope>NUCLEOTIDE SEQUENCE</scope>
    <source>
        <strain evidence="9">Lincoln</strain>
        <tissue evidence="9">Whole body</tissue>
    </source>
</reference>
<dbReference type="GO" id="GO:0016020">
    <property type="term" value="C:membrane"/>
    <property type="evidence" value="ECO:0007669"/>
    <property type="project" value="UniProtKB-SubCell"/>
</dbReference>
<dbReference type="PANTHER" id="PTHR24060">
    <property type="entry name" value="METABOTROPIC GLUTAMATE RECEPTOR"/>
    <property type="match status" value="1"/>
</dbReference>
<keyword evidence="10" id="KW-1185">Reference proteome</keyword>
<evidence type="ECO:0000256" key="1">
    <source>
        <dbReference type="ARBA" id="ARBA00004141"/>
    </source>
</evidence>
<feature type="region of interest" description="Disordered" evidence="6">
    <location>
        <begin position="687"/>
        <end position="716"/>
    </location>
</feature>
<feature type="transmembrane region" description="Helical" evidence="7">
    <location>
        <begin position="419"/>
        <end position="441"/>
    </location>
</feature>